<evidence type="ECO:0000313" key="1">
    <source>
        <dbReference type="EMBL" id="WTZ13334.1"/>
    </source>
</evidence>
<proteinExistence type="predicted"/>
<dbReference type="EMBL" id="CP109546">
    <property type="protein sequence ID" value="WTZ13334.1"/>
    <property type="molecule type" value="Genomic_DNA"/>
</dbReference>
<gene>
    <name evidence="1" type="ORF">OG699_38430</name>
</gene>
<sequence>MNDHDIFRELIEEGLDDWVPVDTLLGLAEDMTEGRGTKFRGVAVELLTLLLNSGLMDVGDLGESGFEPWPERGDELLAKAVAVLDGFDWFPQLGAYWLANTPKGDAVASGWVGE</sequence>
<reference evidence="1" key="1">
    <citation type="submission" date="2022-10" db="EMBL/GenBank/DDBJ databases">
        <title>The complete genomes of actinobacterial strains from the NBC collection.</title>
        <authorList>
            <person name="Joergensen T.S."/>
            <person name="Alvarez Arevalo M."/>
            <person name="Sterndorff E.B."/>
            <person name="Faurdal D."/>
            <person name="Vuksanovic O."/>
            <person name="Mourched A.-S."/>
            <person name="Charusanti P."/>
            <person name="Shaw S."/>
            <person name="Blin K."/>
            <person name="Weber T."/>
        </authorList>
    </citation>
    <scope>NUCLEOTIDE SEQUENCE</scope>
    <source>
        <strain evidence="1">NBC_01393</strain>
    </source>
</reference>
<name>A0AAU3IA89_9ACTN</name>
<protein>
    <submittedName>
        <fullName evidence="1">Uncharacterized protein</fullName>
    </submittedName>
</protein>
<dbReference type="AlphaFoldDB" id="A0AAU3IA89"/>
<accession>A0AAU3IA89</accession>
<organism evidence="1">
    <name type="scientific">Streptomyces sp. NBC_01393</name>
    <dbReference type="NCBI Taxonomy" id="2903851"/>
    <lineage>
        <taxon>Bacteria</taxon>
        <taxon>Bacillati</taxon>
        <taxon>Actinomycetota</taxon>
        <taxon>Actinomycetes</taxon>
        <taxon>Kitasatosporales</taxon>
        <taxon>Streptomycetaceae</taxon>
        <taxon>Streptomyces</taxon>
    </lineage>
</organism>